<dbReference type="Proteomes" id="UP000009172">
    <property type="component" value="Unassembled WGS sequence"/>
</dbReference>
<dbReference type="EMBL" id="GG698489">
    <property type="protein sequence ID" value="EGD95706.1"/>
    <property type="molecule type" value="Genomic_DNA"/>
</dbReference>
<evidence type="ECO:0000313" key="2">
    <source>
        <dbReference type="Proteomes" id="UP000009172"/>
    </source>
</evidence>
<protein>
    <submittedName>
        <fullName evidence="1">Uncharacterized protein</fullName>
    </submittedName>
</protein>
<dbReference type="AlphaFoldDB" id="F2RW84"/>
<accession>F2RW84</accession>
<proteinExistence type="predicted"/>
<dbReference type="HOGENOM" id="CLU_2361253_0_0_1"/>
<name>F2RW84_TRIT1</name>
<sequence>MAQQSARGTTNGRVRMENTYRALIPYLKLIRSRDVVFDETKMYNLDEKPLSLKLRKEVLEIADEIDIVVNNTDIGPGLVKEPLVKDQTKDQQAGAL</sequence>
<organism evidence="1 2">
    <name type="scientific">Trichophyton tonsurans (strain CBS 112818)</name>
    <name type="common">Scalp ringworm fungus</name>
    <dbReference type="NCBI Taxonomy" id="647933"/>
    <lineage>
        <taxon>Eukaryota</taxon>
        <taxon>Fungi</taxon>
        <taxon>Dikarya</taxon>
        <taxon>Ascomycota</taxon>
        <taxon>Pezizomycotina</taxon>
        <taxon>Eurotiomycetes</taxon>
        <taxon>Eurotiomycetidae</taxon>
        <taxon>Onygenales</taxon>
        <taxon>Arthrodermataceae</taxon>
        <taxon>Trichophyton</taxon>
    </lineage>
</organism>
<gene>
    <name evidence="1" type="ORF">TESG_08403</name>
</gene>
<reference evidence="2" key="1">
    <citation type="journal article" date="2012" name="MBio">
        <title>Comparative genome analysis of Trichophyton rubrum and related dermatophytes reveals candidate genes involved in infection.</title>
        <authorList>
            <person name="Martinez D.A."/>
            <person name="Oliver B.G."/>
            <person name="Graeser Y."/>
            <person name="Goldberg J.M."/>
            <person name="Li W."/>
            <person name="Martinez-Rossi N.M."/>
            <person name="Monod M."/>
            <person name="Shelest E."/>
            <person name="Barton R.C."/>
            <person name="Birch E."/>
            <person name="Brakhage A.A."/>
            <person name="Chen Z."/>
            <person name="Gurr S.J."/>
            <person name="Heiman D."/>
            <person name="Heitman J."/>
            <person name="Kosti I."/>
            <person name="Rossi A."/>
            <person name="Saif S."/>
            <person name="Samalova M."/>
            <person name="Saunders C.W."/>
            <person name="Shea T."/>
            <person name="Summerbell R.C."/>
            <person name="Xu J."/>
            <person name="Young S."/>
            <person name="Zeng Q."/>
            <person name="Birren B.W."/>
            <person name="Cuomo C.A."/>
            <person name="White T.C."/>
        </authorList>
    </citation>
    <scope>NUCLEOTIDE SEQUENCE [LARGE SCALE GENOMIC DNA]</scope>
    <source>
        <strain evidence="2">CBS 112818</strain>
    </source>
</reference>
<keyword evidence="2" id="KW-1185">Reference proteome</keyword>
<evidence type="ECO:0000313" key="1">
    <source>
        <dbReference type="EMBL" id="EGD95706.1"/>
    </source>
</evidence>